<proteinExistence type="predicted"/>
<reference evidence="1" key="2">
    <citation type="submission" date="2023-04" db="EMBL/GenBank/DDBJ databases">
        <authorList>
            <person name="Bruccoleri R.E."/>
            <person name="Oakeley E.J."/>
            <person name="Faust A.-M."/>
            <person name="Dessus-Babus S."/>
            <person name="Altorfer M."/>
            <person name="Burckhardt D."/>
            <person name="Oertli M."/>
            <person name="Naumann U."/>
            <person name="Petersen F."/>
            <person name="Wong J."/>
        </authorList>
    </citation>
    <scope>NUCLEOTIDE SEQUENCE</scope>
    <source>
        <strain evidence="1">GSM-AAB239-AS_SAM_17_03QT</strain>
        <tissue evidence="1">Leaf</tissue>
    </source>
</reference>
<accession>A0AAX6F8L5</accession>
<evidence type="ECO:0000313" key="1">
    <source>
        <dbReference type="EMBL" id="KAJ6812533.1"/>
    </source>
</evidence>
<evidence type="ECO:0000313" key="2">
    <source>
        <dbReference type="Proteomes" id="UP001140949"/>
    </source>
</evidence>
<comment type="caution">
    <text evidence="1">The sequence shown here is derived from an EMBL/GenBank/DDBJ whole genome shotgun (WGS) entry which is preliminary data.</text>
</comment>
<reference evidence="1" key="1">
    <citation type="journal article" date="2023" name="GigaByte">
        <title>Genome assembly of the bearded iris, Iris pallida Lam.</title>
        <authorList>
            <person name="Bruccoleri R.E."/>
            <person name="Oakeley E.J."/>
            <person name="Faust A.M.E."/>
            <person name="Altorfer M."/>
            <person name="Dessus-Babus S."/>
            <person name="Burckhardt D."/>
            <person name="Oertli M."/>
            <person name="Naumann U."/>
            <person name="Petersen F."/>
            <person name="Wong J."/>
        </authorList>
    </citation>
    <scope>NUCLEOTIDE SEQUENCE</scope>
    <source>
        <strain evidence="1">GSM-AAB239-AS_SAM_17_03QT</strain>
    </source>
</reference>
<sequence length="52" mass="5196">MGSPLIAVLGGTAADGGGVHGRRSRSAGLRRRYGDFGGGEGSLYLGFLGCVL</sequence>
<dbReference type="AlphaFoldDB" id="A0AAX6F8L5"/>
<name>A0AAX6F8L5_IRIPA</name>
<organism evidence="1 2">
    <name type="scientific">Iris pallida</name>
    <name type="common">Sweet iris</name>
    <dbReference type="NCBI Taxonomy" id="29817"/>
    <lineage>
        <taxon>Eukaryota</taxon>
        <taxon>Viridiplantae</taxon>
        <taxon>Streptophyta</taxon>
        <taxon>Embryophyta</taxon>
        <taxon>Tracheophyta</taxon>
        <taxon>Spermatophyta</taxon>
        <taxon>Magnoliopsida</taxon>
        <taxon>Liliopsida</taxon>
        <taxon>Asparagales</taxon>
        <taxon>Iridaceae</taxon>
        <taxon>Iridoideae</taxon>
        <taxon>Irideae</taxon>
        <taxon>Iris</taxon>
    </lineage>
</organism>
<dbReference type="EMBL" id="JANAVB010031019">
    <property type="protein sequence ID" value="KAJ6812533.1"/>
    <property type="molecule type" value="Genomic_DNA"/>
</dbReference>
<gene>
    <name evidence="1" type="ORF">M6B38_148015</name>
</gene>
<dbReference type="Proteomes" id="UP001140949">
    <property type="component" value="Unassembled WGS sequence"/>
</dbReference>
<keyword evidence="2" id="KW-1185">Reference proteome</keyword>
<protein>
    <submittedName>
        <fullName evidence="1">Extensin</fullName>
    </submittedName>
</protein>